<dbReference type="PANTHER" id="PTHR43884">
    <property type="entry name" value="ACYL-COA DEHYDROGENASE"/>
    <property type="match status" value="1"/>
</dbReference>
<dbReference type="PANTHER" id="PTHR43884:SF12">
    <property type="entry name" value="ISOVALERYL-COA DEHYDROGENASE, MITOCHONDRIAL-RELATED"/>
    <property type="match status" value="1"/>
</dbReference>
<evidence type="ECO:0000259" key="8">
    <source>
        <dbReference type="Pfam" id="PF02771"/>
    </source>
</evidence>
<keyword evidence="5" id="KW-0560">Oxidoreductase</keyword>
<dbReference type="Pfam" id="PF02770">
    <property type="entry name" value="Acyl-CoA_dh_M"/>
    <property type="match status" value="1"/>
</dbReference>
<keyword evidence="10" id="KW-1185">Reference proteome</keyword>
<dbReference type="Pfam" id="PF00441">
    <property type="entry name" value="Acyl-CoA_dh_1"/>
    <property type="match status" value="1"/>
</dbReference>
<dbReference type="Gene3D" id="2.40.110.10">
    <property type="entry name" value="Butyryl-CoA Dehydrogenase, subunit A, domain 2"/>
    <property type="match status" value="1"/>
</dbReference>
<dbReference type="Gene3D" id="1.10.540.10">
    <property type="entry name" value="Acyl-CoA dehydrogenase/oxidase, N-terminal domain"/>
    <property type="match status" value="1"/>
</dbReference>
<dbReference type="FunFam" id="1.20.140.10:FF:000012">
    <property type="entry name" value="Acyl-CoA dehydrogenase fadE12"/>
    <property type="match status" value="1"/>
</dbReference>
<dbReference type="InterPro" id="IPR006091">
    <property type="entry name" value="Acyl-CoA_Oxase/DH_mid-dom"/>
</dbReference>
<evidence type="ECO:0000256" key="5">
    <source>
        <dbReference type="RuleBase" id="RU362125"/>
    </source>
</evidence>
<gene>
    <name evidence="9" type="ORF">Slin15195_G103290</name>
</gene>
<dbReference type="InterPro" id="IPR046373">
    <property type="entry name" value="Acyl-CoA_Oxase/DH_mid-dom_sf"/>
</dbReference>
<evidence type="ECO:0000256" key="3">
    <source>
        <dbReference type="ARBA" id="ARBA00022630"/>
    </source>
</evidence>
<keyword evidence="3 5" id="KW-0285">Flavoprotein</keyword>
<feature type="domain" description="Acyl-CoA oxidase/dehydrogenase middle" evidence="7">
    <location>
        <begin position="173"/>
        <end position="271"/>
    </location>
</feature>
<dbReference type="GO" id="GO:0003995">
    <property type="term" value="F:acyl-CoA dehydrogenase activity"/>
    <property type="evidence" value="ECO:0007669"/>
    <property type="project" value="TreeGrafter"/>
</dbReference>
<evidence type="ECO:0000313" key="10">
    <source>
        <dbReference type="Proteomes" id="UP001056384"/>
    </source>
</evidence>
<evidence type="ECO:0000313" key="9">
    <source>
        <dbReference type="EMBL" id="USW57010.1"/>
    </source>
</evidence>
<dbReference type="SUPFAM" id="SSF47203">
    <property type="entry name" value="Acyl-CoA dehydrogenase C-terminal domain-like"/>
    <property type="match status" value="1"/>
</dbReference>
<protein>
    <submittedName>
        <fullName evidence="9">Acyl-CoA oxidase/dehydrogenase, central domain, acyl-CoA dehydrogenase/oxidase</fullName>
    </submittedName>
</protein>
<organism evidence="9 10">
    <name type="scientific">Septoria linicola</name>
    <dbReference type="NCBI Taxonomy" id="215465"/>
    <lineage>
        <taxon>Eukaryota</taxon>
        <taxon>Fungi</taxon>
        <taxon>Dikarya</taxon>
        <taxon>Ascomycota</taxon>
        <taxon>Pezizomycotina</taxon>
        <taxon>Dothideomycetes</taxon>
        <taxon>Dothideomycetidae</taxon>
        <taxon>Mycosphaerellales</taxon>
        <taxon>Mycosphaerellaceae</taxon>
        <taxon>Septoria</taxon>
    </lineage>
</organism>
<dbReference type="Gene3D" id="1.20.140.10">
    <property type="entry name" value="Butyryl-CoA Dehydrogenase, subunit A, domain 3"/>
    <property type="match status" value="1"/>
</dbReference>
<comment type="cofactor">
    <cofactor evidence="1 5">
        <name>FAD</name>
        <dbReference type="ChEBI" id="CHEBI:57692"/>
    </cofactor>
</comment>
<evidence type="ECO:0000259" key="7">
    <source>
        <dbReference type="Pfam" id="PF02770"/>
    </source>
</evidence>
<proteinExistence type="inferred from homology"/>
<dbReference type="InterPro" id="IPR013786">
    <property type="entry name" value="AcylCoA_DH/ox_N"/>
</dbReference>
<feature type="domain" description="Acyl-CoA dehydrogenase/oxidase C-terminal" evidence="6">
    <location>
        <begin position="285"/>
        <end position="433"/>
    </location>
</feature>
<sequence length="440" mass="48542">MSHLAKRLTHNIARAHPRPCARASHTCRAKLSHAIGRRSVHAPAIEFLQNGNVDWTESQQLVRDSIAKIASQYDDEYWKDLDSKHKFSLDLHGALARDGWLGICMPEEYGGSALGISEASVMMQTLSESGGGMAAASSVHMNIFGLEPVVKFATEEQKQRWLVPLIAGEERACFGVTEPNTGLDTLKLQSLAKKNPDGKSYSVSGSKIWTSTAQTAQKILLLVRTTPLEDVKKPTQGLSLFYTDLDRSAVDVQEIEKLGRASVDSNILFFDGWKVPAEDLIGSEGEGFKQIMHGMNAERILIAAEALGLGFVALRKAALYAQDRVVFGRPIGKNQGIQHPLADSWMKLEAARLMTYQAARMYDQGHSTGEYANACKYLAADAAYEAAERAVLTHGGMGYAKEYHVERYFREAMLPRLAPVSRELILNYVGERVLGLPRSY</sequence>
<evidence type="ECO:0000256" key="2">
    <source>
        <dbReference type="ARBA" id="ARBA00009347"/>
    </source>
</evidence>
<dbReference type="EMBL" id="CP099426">
    <property type="protein sequence ID" value="USW57010.1"/>
    <property type="molecule type" value="Genomic_DNA"/>
</dbReference>
<name>A0A9Q9B2I9_9PEZI</name>
<keyword evidence="4 5" id="KW-0274">FAD</keyword>
<feature type="domain" description="Acyl-CoA dehydrogenase/oxidase N-terminal" evidence="8">
    <location>
        <begin position="56"/>
        <end position="169"/>
    </location>
</feature>
<evidence type="ECO:0000259" key="6">
    <source>
        <dbReference type="Pfam" id="PF00441"/>
    </source>
</evidence>
<evidence type="ECO:0000256" key="1">
    <source>
        <dbReference type="ARBA" id="ARBA00001974"/>
    </source>
</evidence>
<dbReference type="SUPFAM" id="SSF56645">
    <property type="entry name" value="Acyl-CoA dehydrogenase NM domain-like"/>
    <property type="match status" value="1"/>
</dbReference>
<dbReference type="InterPro" id="IPR009075">
    <property type="entry name" value="AcylCo_DH/oxidase_C"/>
</dbReference>
<dbReference type="Proteomes" id="UP001056384">
    <property type="component" value="Chromosome 9"/>
</dbReference>
<dbReference type="InterPro" id="IPR036250">
    <property type="entry name" value="AcylCo_DH-like_C"/>
</dbReference>
<accession>A0A9Q9B2I9</accession>
<evidence type="ECO:0000256" key="4">
    <source>
        <dbReference type="ARBA" id="ARBA00022827"/>
    </source>
</evidence>
<reference evidence="9" key="1">
    <citation type="submission" date="2022-06" db="EMBL/GenBank/DDBJ databases">
        <title>Complete genome sequences of two strains of the flax pathogen Septoria linicola.</title>
        <authorList>
            <person name="Lapalu N."/>
            <person name="Simon A."/>
            <person name="Demenou B."/>
            <person name="Paumier D."/>
            <person name="Guillot M.-P."/>
            <person name="Gout L."/>
            <person name="Valade R."/>
        </authorList>
    </citation>
    <scope>NUCLEOTIDE SEQUENCE</scope>
    <source>
        <strain evidence="9">SE15195</strain>
    </source>
</reference>
<comment type="similarity">
    <text evidence="2 5">Belongs to the acyl-CoA dehydrogenase family.</text>
</comment>
<dbReference type="GO" id="GO:0050660">
    <property type="term" value="F:flavin adenine dinucleotide binding"/>
    <property type="evidence" value="ECO:0007669"/>
    <property type="project" value="InterPro"/>
</dbReference>
<dbReference type="OrthoDB" id="435240at2759"/>
<dbReference type="InterPro" id="IPR037069">
    <property type="entry name" value="AcylCoA_DH/ox_N_sf"/>
</dbReference>
<dbReference type="Pfam" id="PF02771">
    <property type="entry name" value="Acyl-CoA_dh_N"/>
    <property type="match status" value="1"/>
</dbReference>
<dbReference type="InterPro" id="IPR009100">
    <property type="entry name" value="AcylCoA_DH/oxidase_NM_dom_sf"/>
</dbReference>
<dbReference type="AlphaFoldDB" id="A0A9Q9B2I9"/>